<reference evidence="1" key="1">
    <citation type="submission" date="2013-10" db="EMBL/GenBank/DDBJ databases">
        <title>Genomic analysis of the causative agents of coccidiosis in chickens.</title>
        <authorList>
            <person name="Reid A.J."/>
            <person name="Blake D."/>
            <person name="Billington K."/>
            <person name="Browne H."/>
            <person name="Dunn M."/>
            <person name="Hung S."/>
            <person name="Kawahara F."/>
            <person name="Miranda-Saavedra D."/>
            <person name="Mourier T."/>
            <person name="Nagra H."/>
            <person name="Otto T.D."/>
            <person name="Rawlings N."/>
            <person name="Sanchez A."/>
            <person name="Sanders M."/>
            <person name="Subramaniam C."/>
            <person name="Tay Y."/>
            <person name="Dear P."/>
            <person name="Doerig C."/>
            <person name="Gruber A."/>
            <person name="Parkinson J."/>
            <person name="Shirley M."/>
            <person name="Wan K.L."/>
            <person name="Berriman M."/>
            <person name="Tomley F."/>
            <person name="Pain A."/>
        </authorList>
    </citation>
    <scope>NUCLEOTIDE SEQUENCE [LARGE SCALE GENOMIC DNA]</scope>
    <source>
        <strain evidence="1">Houghton</strain>
    </source>
</reference>
<dbReference type="Pfam" id="PF08282">
    <property type="entry name" value="Hydrolase_3"/>
    <property type="match status" value="1"/>
</dbReference>
<dbReference type="NCBIfam" id="TIGR01484">
    <property type="entry name" value="HAD-SF-IIB"/>
    <property type="match status" value="1"/>
</dbReference>
<evidence type="ECO:0000313" key="1">
    <source>
        <dbReference type="EMBL" id="CDI74464.1"/>
    </source>
</evidence>
<keyword evidence="1" id="KW-0378">Hydrolase</keyword>
<proteinExistence type="predicted"/>
<dbReference type="GO" id="GO:0005829">
    <property type="term" value="C:cytosol"/>
    <property type="evidence" value="ECO:0007669"/>
    <property type="project" value="TreeGrafter"/>
</dbReference>
<sequence length="295" mass="31350">MDISTCAELEGVKIILSDFDYTFLDSDHNVSEANATAFGEVAAAGVIAAIASGRSRGGTLSCLPPACKELMKYNGFPGVFLNGGVVYGPDGKILSSTEIPLPAQAVLLDKLKEMGILQNILGYTADRVLCIERNVYTEKSHTVYKEPAPEVLSYEEFAATRFVKLVACGTAESTDKARPILEKALGERLRCVRPLDWNLEFINPSVSKAVGAKVLLTHLNLSPSQLLAMGDGENDIQVLGLAGVSVAVANACPAAKDAAKYTTVSNNESAFRVIADLVLKARGKVSRTSSLPQAN</sequence>
<dbReference type="InterPro" id="IPR006379">
    <property type="entry name" value="HAD-SF_hydro_IIB"/>
</dbReference>
<organism evidence="1 2">
    <name type="scientific">Eimeria praecox</name>
    <dbReference type="NCBI Taxonomy" id="51316"/>
    <lineage>
        <taxon>Eukaryota</taxon>
        <taxon>Sar</taxon>
        <taxon>Alveolata</taxon>
        <taxon>Apicomplexa</taxon>
        <taxon>Conoidasida</taxon>
        <taxon>Coccidia</taxon>
        <taxon>Eucoccidiorida</taxon>
        <taxon>Eimeriorina</taxon>
        <taxon>Eimeriidae</taxon>
        <taxon>Eimeria</taxon>
    </lineage>
</organism>
<reference evidence="1" key="2">
    <citation type="submission" date="2013-10" db="EMBL/GenBank/DDBJ databases">
        <authorList>
            <person name="Aslett M."/>
        </authorList>
    </citation>
    <scope>NUCLEOTIDE SEQUENCE [LARGE SCALE GENOMIC DNA]</scope>
    <source>
        <strain evidence="1">Houghton</strain>
    </source>
</reference>
<protein>
    <submittedName>
        <fullName evidence="1">Haloacid dehalogenase-like hydrolase domain-containing protein, putative</fullName>
    </submittedName>
</protein>
<dbReference type="GO" id="GO:0000287">
    <property type="term" value="F:magnesium ion binding"/>
    <property type="evidence" value="ECO:0007669"/>
    <property type="project" value="TreeGrafter"/>
</dbReference>
<dbReference type="GO" id="GO:0016791">
    <property type="term" value="F:phosphatase activity"/>
    <property type="evidence" value="ECO:0007669"/>
    <property type="project" value="TreeGrafter"/>
</dbReference>
<dbReference type="AlphaFoldDB" id="U6G758"/>
<evidence type="ECO:0000313" key="2">
    <source>
        <dbReference type="Proteomes" id="UP000018201"/>
    </source>
</evidence>
<keyword evidence="2" id="KW-1185">Reference proteome</keyword>
<dbReference type="PANTHER" id="PTHR10000">
    <property type="entry name" value="PHOSPHOSERINE PHOSPHATASE"/>
    <property type="match status" value="1"/>
</dbReference>
<gene>
    <name evidence="1" type="ORF">EPH_0002510</name>
</gene>
<accession>U6G758</accession>
<dbReference type="Proteomes" id="UP000018201">
    <property type="component" value="Unassembled WGS sequence"/>
</dbReference>
<dbReference type="EMBL" id="HG690369">
    <property type="protein sequence ID" value="CDI74464.1"/>
    <property type="molecule type" value="Genomic_DNA"/>
</dbReference>
<dbReference type="SUPFAM" id="SSF56784">
    <property type="entry name" value="HAD-like"/>
    <property type="match status" value="1"/>
</dbReference>
<dbReference type="VEuPathDB" id="ToxoDB:EPH_0002510"/>
<dbReference type="Gene3D" id="3.40.50.1000">
    <property type="entry name" value="HAD superfamily/HAD-like"/>
    <property type="match status" value="1"/>
</dbReference>
<name>U6G758_9EIME</name>
<dbReference type="OrthoDB" id="27226at2759"/>
<dbReference type="PANTHER" id="PTHR10000:SF8">
    <property type="entry name" value="HAD SUPERFAMILY HYDROLASE-LIKE, TYPE 3"/>
    <property type="match status" value="1"/>
</dbReference>
<dbReference type="InterPro" id="IPR023214">
    <property type="entry name" value="HAD_sf"/>
</dbReference>
<dbReference type="InterPro" id="IPR036412">
    <property type="entry name" value="HAD-like_sf"/>
</dbReference>
<dbReference type="Gene3D" id="3.30.1240.10">
    <property type="match status" value="1"/>
</dbReference>